<dbReference type="InterPro" id="IPR035932">
    <property type="entry name" value="HflD-like_sf"/>
</dbReference>
<evidence type="ECO:0000256" key="4">
    <source>
        <dbReference type="HAMAP-Rule" id="MF_00695"/>
    </source>
</evidence>
<dbReference type="GO" id="GO:0005737">
    <property type="term" value="C:cytoplasm"/>
    <property type="evidence" value="ECO:0007669"/>
    <property type="project" value="UniProtKB-SubCell"/>
</dbReference>
<evidence type="ECO:0000313" key="6">
    <source>
        <dbReference type="Proteomes" id="UP000305881"/>
    </source>
</evidence>
<evidence type="ECO:0000256" key="2">
    <source>
        <dbReference type="ARBA" id="ARBA00022490"/>
    </source>
</evidence>
<dbReference type="Pfam" id="PF04356">
    <property type="entry name" value="DUF489"/>
    <property type="match status" value="1"/>
</dbReference>
<comment type="subcellular location">
    <subcellularLocation>
        <location evidence="4">Cytoplasm</location>
    </subcellularLocation>
    <subcellularLocation>
        <location evidence="4">Cell membrane</location>
        <topology evidence="4">Peripheral membrane protein</topology>
        <orientation evidence="4">Cytoplasmic side</orientation>
    </subcellularLocation>
</comment>
<name>A0A4P9UMF9_METBY</name>
<dbReference type="Proteomes" id="UP000305881">
    <property type="component" value="Chromosome"/>
</dbReference>
<evidence type="ECO:0000313" key="5">
    <source>
        <dbReference type="EMBL" id="QCW82509.1"/>
    </source>
</evidence>
<keyword evidence="3 4" id="KW-0472">Membrane</keyword>
<keyword evidence="6" id="KW-1185">Reference proteome</keyword>
<gene>
    <name evidence="4 5" type="primary">hflD</name>
    <name evidence="5" type="ORF">EQU24_09880</name>
</gene>
<keyword evidence="1 4" id="KW-1003">Cell membrane</keyword>
<dbReference type="EMBL" id="CP035467">
    <property type="protein sequence ID" value="QCW82509.1"/>
    <property type="molecule type" value="Genomic_DNA"/>
</dbReference>
<dbReference type="InterPro" id="IPR007451">
    <property type="entry name" value="HflD"/>
</dbReference>
<proteinExistence type="inferred from homology"/>
<dbReference type="SUPFAM" id="SSF101322">
    <property type="entry name" value="YcfC-like"/>
    <property type="match status" value="1"/>
</dbReference>
<dbReference type="STRING" id="675511.GCA_000341735_01063"/>
<dbReference type="KEGG" id="mbur:EQU24_09880"/>
<comment type="similarity">
    <text evidence="4">Belongs to the HflD family.</text>
</comment>
<evidence type="ECO:0000256" key="3">
    <source>
        <dbReference type="ARBA" id="ARBA00023136"/>
    </source>
</evidence>
<dbReference type="Gene3D" id="1.10.3890.10">
    <property type="entry name" value="HflD-like"/>
    <property type="match status" value="1"/>
</dbReference>
<dbReference type="HAMAP" id="MF_00695">
    <property type="entry name" value="HflD_protein"/>
    <property type="match status" value="1"/>
</dbReference>
<dbReference type="OrthoDB" id="9788031at2"/>
<protein>
    <recommendedName>
        <fullName evidence="4">High frequency lysogenization protein HflD homolog</fullName>
    </recommendedName>
</protein>
<dbReference type="NCBIfam" id="NF001246">
    <property type="entry name" value="PRK00218.1-2"/>
    <property type="match status" value="1"/>
</dbReference>
<keyword evidence="2 4" id="KW-0963">Cytoplasm</keyword>
<dbReference type="GO" id="GO:0005886">
    <property type="term" value="C:plasma membrane"/>
    <property type="evidence" value="ECO:0007669"/>
    <property type="project" value="UniProtKB-SubCell"/>
</dbReference>
<evidence type="ECO:0000256" key="1">
    <source>
        <dbReference type="ARBA" id="ARBA00022475"/>
    </source>
</evidence>
<dbReference type="AlphaFoldDB" id="A0A4P9UMF9"/>
<organism evidence="5 6">
    <name type="scientific">Methylotuvimicrobium buryatense</name>
    <name type="common">Methylomicrobium buryatense</name>
    <dbReference type="NCBI Taxonomy" id="95641"/>
    <lineage>
        <taxon>Bacteria</taxon>
        <taxon>Pseudomonadati</taxon>
        <taxon>Pseudomonadota</taxon>
        <taxon>Gammaproteobacteria</taxon>
        <taxon>Methylococcales</taxon>
        <taxon>Methylococcaceae</taxon>
        <taxon>Methylotuvimicrobium</taxon>
    </lineage>
</organism>
<dbReference type="RefSeq" id="WP_014148121.1">
    <property type="nucleotide sequence ID" value="NZ_CP035467.1"/>
</dbReference>
<reference evidence="6" key="1">
    <citation type="journal article" date="2019" name="J. Bacteriol.">
        <title>A Mutagenic Screen Identifies a TonB-Dependent Receptor Required for the Lanthanide Metal Switch in the Type I Methanotroph 'Methylotuvimicrobium buryatense' 5GB1C.</title>
        <authorList>
            <person name="Groom J.D."/>
            <person name="Ford S.M."/>
            <person name="Pesesky M.W."/>
            <person name="Lidstrom M.E."/>
        </authorList>
    </citation>
    <scope>NUCLEOTIDE SEQUENCE [LARGE SCALE GENOMIC DNA]</scope>
    <source>
        <strain evidence="6">5GB1C</strain>
    </source>
</reference>
<dbReference type="PANTHER" id="PTHR38100">
    <property type="entry name" value="HIGH FREQUENCY LYSOGENIZATION PROTEIN HFLD"/>
    <property type="match status" value="1"/>
</dbReference>
<sequence>MTKNLNTITNQAIALAGIAQAAALVRQLATTGKSDPDATEASIASILKIDSDTVEDIYGGLAGIKFGLEQLNRQMTGFDIADPEQARYAASLVFLEKQVSNRPDLMEVIGKGIEKAQHQSETFGLLHENVLANLGDIYHNTISTLQPRIMVNGEQHYLSRPDTVNKIRALLLAGIRSAILWKQCGGSRWKFLFFRKKLQTEVEALLQRI</sequence>
<accession>A0A4P9UMF9</accession>
<dbReference type="PANTHER" id="PTHR38100:SF1">
    <property type="entry name" value="HIGH FREQUENCY LYSOGENIZATION PROTEIN HFLD"/>
    <property type="match status" value="1"/>
</dbReference>